<sequence>MTTVTRSLPARWLLLAVVALALVLMHHVPAEHGGGTTHGTGPAMVAMAATSGPAVQPVSDGHPMADMLHQCLAVVGQFAAWILVLLLGAALAHLFGSWRTGAPASGASGPDPPVRGSGRVILTSVCVLRL</sequence>
<dbReference type="Proteomes" id="UP001229651">
    <property type="component" value="Unassembled WGS sequence"/>
</dbReference>
<gene>
    <name evidence="2" type="ORF">FB470_006001</name>
</gene>
<feature type="transmembrane region" description="Helical" evidence="1">
    <location>
        <begin position="67"/>
        <end position="92"/>
    </location>
</feature>
<dbReference type="RefSeq" id="WP_306996847.1">
    <property type="nucleotide sequence ID" value="NZ_JAUSUT010000001.1"/>
</dbReference>
<evidence type="ECO:0000256" key="1">
    <source>
        <dbReference type="SAM" id="Phobius"/>
    </source>
</evidence>
<keyword evidence="1" id="KW-0472">Membrane</keyword>
<accession>A0ABU0F356</accession>
<comment type="caution">
    <text evidence="2">The sequence shown here is derived from an EMBL/GenBank/DDBJ whole genome shotgun (WGS) entry which is preliminary data.</text>
</comment>
<dbReference type="EMBL" id="JAUSUT010000001">
    <property type="protein sequence ID" value="MDQ0382007.1"/>
    <property type="molecule type" value="Genomic_DNA"/>
</dbReference>
<keyword evidence="3" id="KW-1185">Reference proteome</keyword>
<evidence type="ECO:0000313" key="3">
    <source>
        <dbReference type="Proteomes" id="UP001229651"/>
    </source>
</evidence>
<proteinExistence type="predicted"/>
<evidence type="ECO:0000313" key="2">
    <source>
        <dbReference type="EMBL" id="MDQ0382007.1"/>
    </source>
</evidence>
<organism evidence="2 3">
    <name type="scientific">Amycolatopsis thermophila</name>
    <dbReference type="NCBI Taxonomy" id="206084"/>
    <lineage>
        <taxon>Bacteria</taxon>
        <taxon>Bacillati</taxon>
        <taxon>Actinomycetota</taxon>
        <taxon>Actinomycetes</taxon>
        <taxon>Pseudonocardiales</taxon>
        <taxon>Pseudonocardiaceae</taxon>
        <taxon>Amycolatopsis</taxon>
    </lineage>
</organism>
<keyword evidence="1" id="KW-0812">Transmembrane</keyword>
<keyword evidence="1" id="KW-1133">Transmembrane helix</keyword>
<name>A0ABU0F356_9PSEU</name>
<protein>
    <submittedName>
        <fullName evidence="2">Uncharacterized protein</fullName>
    </submittedName>
</protein>
<reference evidence="2 3" key="1">
    <citation type="submission" date="2023-07" db="EMBL/GenBank/DDBJ databases">
        <title>Sequencing the genomes of 1000 actinobacteria strains.</title>
        <authorList>
            <person name="Klenk H.-P."/>
        </authorList>
    </citation>
    <scope>NUCLEOTIDE SEQUENCE [LARGE SCALE GENOMIC DNA]</scope>
    <source>
        <strain evidence="2 3">DSM 45805</strain>
    </source>
</reference>